<evidence type="ECO:0000313" key="2">
    <source>
        <dbReference type="Proteomes" id="UP001059380"/>
    </source>
</evidence>
<proteinExistence type="predicted"/>
<dbReference type="AlphaFoldDB" id="A0A9J7BIT8"/>
<accession>A0A9J7BIT8</accession>
<gene>
    <name evidence="1" type="ORF">MOP44_17800</name>
</gene>
<organism evidence="1 2">
    <name type="scientific">Occallatibacter riparius</name>
    <dbReference type="NCBI Taxonomy" id="1002689"/>
    <lineage>
        <taxon>Bacteria</taxon>
        <taxon>Pseudomonadati</taxon>
        <taxon>Acidobacteriota</taxon>
        <taxon>Terriglobia</taxon>
        <taxon>Terriglobales</taxon>
        <taxon>Acidobacteriaceae</taxon>
        <taxon>Occallatibacter</taxon>
    </lineage>
</organism>
<sequence length="190" mass="20763">MTAAAGCLVLTAPRLISQGAQGQKLQQGVDQIKQILSKDGLYTRTTKSGDQYKSVMERKFEVTSANGCQMVVTSNIHVHTEMPAQNKVTDRSSAEVYHPDFSAFNPTSVIVEDPQPPQPTWETTGYLVRIAIEAGKPPMKASTRIQQTNEEHDLPPLPTLAVYVKTREQADRLAKAFAQVATACRANPAP</sequence>
<protein>
    <submittedName>
        <fullName evidence="1">Uncharacterized protein</fullName>
    </submittedName>
</protein>
<reference evidence="1" key="1">
    <citation type="submission" date="2021-04" db="EMBL/GenBank/DDBJ databases">
        <title>Phylogenetic analysis of Acidobacteriaceae.</title>
        <authorList>
            <person name="Qiu L."/>
            <person name="Zhang Q."/>
        </authorList>
    </citation>
    <scope>NUCLEOTIDE SEQUENCE</scope>
    <source>
        <strain evidence="1">DSM 25168</strain>
    </source>
</reference>
<dbReference type="RefSeq" id="WP_260791603.1">
    <property type="nucleotide sequence ID" value="NZ_CP093313.1"/>
</dbReference>
<dbReference type="KEGG" id="orp:MOP44_17800"/>
<evidence type="ECO:0000313" key="1">
    <source>
        <dbReference type="EMBL" id="UWZ82419.1"/>
    </source>
</evidence>
<dbReference type="Proteomes" id="UP001059380">
    <property type="component" value="Chromosome"/>
</dbReference>
<name>A0A9J7BIT8_9BACT</name>
<keyword evidence="2" id="KW-1185">Reference proteome</keyword>
<dbReference type="EMBL" id="CP093313">
    <property type="protein sequence ID" value="UWZ82419.1"/>
    <property type="molecule type" value="Genomic_DNA"/>
</dbReference>